<name>A0AA39PK82_9AGAR</name>
<evidence type="ECO:0000313" key="2">
    <source>
        <dbReference type="Proteomes" id="UP001175228"/>
    </source>
</evidence>
<dbReference type="AlphaFoldDB" id="A0AA39PK82"/>
<gene>
    <name evidence="1" type="ORF">EDD18DRAFT_1039609</name>
</gene>
<comment type="caution">
    <text evidence="1">The sequence shown here is derived from an EMBL/GenBank/DDBJ whole genome shotgun (WGS) entry which is preliminary data.</text>
</comment>
<dbReference type="Proteomes" id="UP001175228">
    <property type="component" value="Unassembled WGS sequence"/>
</dbReference>
<organism evidence="1 2">
    <name type="scientific">Armillaria luteobubalina</name>
    <dbReference type="NCBI Taxonomy" id="153913"/>
    <lineage>
        <taxon>Eukaryota</taxon>
        <taxon>Fungi</taxon>
        <taxon>Dikarya</taxon>
        <taxon>Basidiomycota</taxon>
        <taxon>Agaricomycotina</taxon>
        <taxon>Agaricomycetes</taxon>
        <taxon>Agaricomycetidae</taxon>
        <taxon>Agaricales</taxon>
        <taxon>Marasmiineae</taxon>
        <taxon>Physalacriaceae</taxon>
        <taxon>Armillaria</taxon>
    </lineage>
</organism>
<keyword evidence="2" id="KW-1185">Reference proteome</keyword>
<feature type="non-terminal residue" evidence="1">
    <location>
        <position position="1"/>
    </location>
</feature>
<dbReference type="EMBL" id="JAUEPU010000048">
    <property type="protein sequence ID" value="KAK0485589.1"/>
    <property type="molecule type" value="Genomic_DNA"/>
</dbReference>
<protein>
    <submittedName>
        <fullName evidence="1">Uncharacterized protein</fullName>
    </submittedName>
</protein>
<accession>A0AA39PK82</accession>
<reference evidence="1" key="1">
    <citation type="submission" date="2023-06" db="EMBL/GenBank/DDBJ databases">
        <authorList>
            <consortium name="Lawrence Berkeley National Laboratory"/>
            <person name="Ahrendt S."/>
            <person name="Sahu N."/>
            <person name="Indic B."/>
            <person name="Wong-Bajracharya J."/>
            <person name="Merenyi Z."/>
            <person name="Ke H.-M."/>
            <person name="Monk M."/>
            <person name="Kocsube S."/>
            <person name="Drula E."/>
            <person name="Lipzen A."/>
            <person name="Balint B."/>
            <person name="Henrissat B."/>
            <person name="Andreopoulos B."/>
            <person name="Martin F.M."/>
            <person name="Harder C.B."/>
            <person name="Rigling D."/>
            <person name="Ford K.L."/>
            <person name="Foster G.D."/>
            <person name="Pangilinan J."/>
            <person name="Papanicolaou A."/>
            <person name="Barry K."/>
            <person name="LaButti K."/>
            <person name="Viragh M."/>
            <person name="Koriabine M."/>
            <person name="Yan M."/>
            <person name="Riley R."/>
            <person name="Champramary S."/>
            <person name="Plett K.L."/>
            <person name="Tsai I.J."/>
            <person name="Slot J."/>
            <person name="Sipos G."/>
            <person name="Plett J."/>
            <person name="Nagy L.G."/>
            <person name="Grigoriev I.V."/>
        </authorList>
    </citation>
    <scope>NUCLEOTIDE SEQUENCE</scope>
    <source>
        <strain evidence="1">HWK02</strain>
    </source>
</reference>
<sequence>LYTKELICKGHGYPFWYPEPDSSAPEEFKKRGVCPGDIRIINNDGGFDFLFSIFHGTNSGTIGHPPPGFQPL</sequence>
<feature type="non-terminal residue" evidence="1">
    <location>
        <position position="72"/>
    </location>
</feature>
<proteinExistence type="predicted"/>
<evidence type="ECO:0000313" key="1">
    <source>
        <dbReference type="EMBL" id="KAK0485589.1"/>
    </source>
</evidence>